<feature type="region of interest" description="Disordered" evidence="1">
    <location>
        <begin position="50"/>
        <end position="83"/>
    </location>
</feature>
<dbReference type="Gene3D" id="3.40.30.10">
    <property type="entry name" value="Glutaredoxin"/>
    <property type="match status" value="1"/>
</dbReference>
<evidence type="ECO:0000256" key="1">
    <source>
        <dbReference type="SAM" id="MobiDB-lite"/>
    </source>
</evidence>
<feature type="chain" id="PRO_5011644996" evidence="2">
    <location>
        <begin position="33"/>
        <end position="323"/>
    </location>
</feature>
<keyword evidence="4" id="KW-1185">Reference proteome</keyword>
<evidence type="ECO:0000256" key="2">
    <source>
        <dbReference type="SAM" id="SignalP"/>
    </source>
</evidence>
<sequence length="323" mass="35152">MGFLTRGRLGASQARMLSLALLLAVIASGALASEMSVRFYDGREDGWFWYQDPAPEPEPEPEAAPPAPPQAAAPAEPAGPKPLSSAWLKTAIPEYLERAMDDPSPDNVRAVLYLQRIAVDKATQYAELSQAVTLGDPFLDTEFERPLSNFAAQEVDRAALAARTGLLRHLAQEIGVMWFFRSDCPYCERQAPMMQALEYATGLNVMSVSLDGAGLPSGAFADSFVVDRGQAAQLGVQTTPTIFVMRPPGDIEMVAQGMMEFSDLQARLLLIARRKGWISEEAWEATRPQRRTTVAVAPEELDPALLDDPAALVAHLRAAMARP</sequence>
<proteinExistence type="predicted"/>
<dbReference type="RefSeq" id="WP_093255390.1">
    <property type="nucleotide sequence ID" value="NZ_FNQM01000015.1"/>
</dbReference>
<dbReference type="NCBIfam" id="TIGR02740">
    <property type="entry name" value="TraF-like"/>
    <property type="match status" value="1"/>
</dbReference>
<name>A0A1H4EPD9_9RHOB</name>
<feature type="compositionally biased region" description="Pro residues" evidence="1">
    <location>
        <begin position="62"/>
        <end position="71"/>
    </location>
</feature>
<organism evidence="3 4">
    <name type="scientific">Rubrimonas cliftonensis</name>
    <dbReference type="NCBI Taxonomy" id="89524"/>
    <lineage>
        <taxon>Bacteria</taxon>
        <taxon>Pseudomonadati</taxon>
        <taxon>Pseudomonadota</taxon>
        <taxon>Alphaproteobacteria</taxon>
        <taxon>Rhodobacterales</taxon>
        <taxon>Paracoccaceae</taxon>
        <taxon>Rubrimonas</taxon>
    </lineage>
</organism>
<dbReference type="Proteomes" id="UP000198703">
    <property type="component" value="Unassembled WGS sequence"/>
</dbReference>
<accession>A0A1H4EPD9</accession>
<dbReference type="InterPro" id="IPR039555">
    <property type="entry name" value="TraF/TrbB"/>
</dbReference>
<dbReference type="OrthoDB" id="5559625at2"/>
<dbReference type="EMBL" id="FNQM01000015">
    <property type="protein sequence ID" value="SEA86719.1"/>
    <property type="molecule type" value="Genomic_DNA"/>
</dbReference>
<gene>
    <name evidence="3" type="ORF">SAMN05444370_11515</name>
</gene>
<dbReference type="Pfam" id="PF13728">
    <property type="entry name" value="TraF"/>
    <property type="match status" value="1"/>
</dbReference>
<evidence type="ECO:0000313" key="4">
    <source>
        <dbReference type="Proteomes" id="UP000198703"/>
    </source>
</evidence>
<reference evidence="3 4" key="1">
    <citation type="submission" date="2016-10" db="EMBL/GenBank/DDBJ databases">
        <authorList>
            <person name="de Groot N.N."/>
        </authorList>
    </citation>
    <scope>NUCLEOTIDE SEQUENCE [LARGE SCALE GENOMIC DNA]</scope>
    <source>
        <strain evidence="3 4">DSM 15345</strain>
    </source>
</reference>
<dbReference type="InterPro" id="IPR036249">
    <property type="entry name" value="Thioredoxin-like_sf"/>
</dbReference>
<dbReference type="AlphaFoldDB" id="A0A1H4EPD9"/>
<protein>
    <submittedName>
        <fullName evidence="3">Conjugal transfer pilus assembly protein TraF</fullName>
    </submittedName>
</protein>
<evidence type="ECO:0000313" key="3">
    <source>
        <dbReference type="EMBL" id="SEA86719.1"/>
    </source>
</evidence>
<keyword evidence="2" id="KW-0732">Signal</keyword>
<feature type="signal peptide" evidence="2">
    <location>
        <begin position="1"/>
        <end position="32"/>
    </location>
</feature>
<dbReference type="STRING" id="89524.SAMN05444370_11515"/>
<dbReference type="InterPro" id="IPR014111">
    <property type="entry name" value="T4SS_TraF-like"/>
</dbReference>
<dbReference type="SUPFAM" id="SSF52833">
    <property type="entry name" value="Thioredoxin-like"/>
    <property type="match status" value="1"/>
</dbReference>